<dbReference type="Proteomes" id="UP000289340">
    <property type="component" value="Chromosome 10"/>
</dbReference>
<dbReference type="EMBL" id="QZWG01000010">
    <property type="protein sequence ID" value="RZB86717.1"/>
    <property type="molecule type" value="Genomic_DNA"/>
</dbReference>
<dbReference type="AlphaFoldDB" id="A0A445IKX3"/>
<dbReference type="Pfam" id="PF06273">
    <property type="entry name" value="eIF-4B"/>
    <property type="match status" value="1"/>
</dbReference>
<evidence type="ECO:0000256" key="1">
    <source>
        <dbReference type="SAM" id="MobiDB-lite"/>
    </source>
</evidence>
<organism evidence="2 3">
    <name type="scientific">Glycine soja</name>
    <name type="common">Wild soybean</name>
    <dbReference type="NCBI Taxonomy" id="3848"/>
    <lineage>
        <taxon>Eukaryota</taxon>
        <taxon>Viridiplantae</taxon>
        <taxon>Streptophyta</taxon>
        <taxon>Embryophyta</taxon>
        <taxon>Tracheophyta</taxon>
        <taxon>Spermatophyta</taxon>
        <taxon>Magnoliopsida</taxon>
        <taxon>eudicotyledons</taxon>
        <taxon>Gunneridae</taxon>
        <taxon>Pentapetalae</taxon>
        <taxon>rosids</taxon>
        <taxon>fabids</taxon>
        <taxon>Fabales</taxon>
        <taxon>Fabaceae</taxon>
        <taxon>Papilionoideae</taxon>
        <taxon>50 kb inversion clade</taxon>
        <taxon>NPAAA clade</taxon>
        <taxon>indigoferoid/millettioid clade</taxon>
        <taxon>Phaseoleae</taxon>
        <taxon>Glycine</taxon>
        <taxon>Glycine subgen. Soja</taxon>
    </lineage>
</organism>
<dbReference type="GO" id="GO:0003743">
    <property type="term" value="F:translation initiation factor activity"/>
    <property type="evidence" value="ECO:0007669"/>
    <property type="project" value="InterPro"/>
</dbReference>
<comment type="caution">
    <text evidence="2">The sequence shown here is derived from an EMBL/GenBank/DDBJ whole genome shotgun (WGS) entry which is preliminary data.</text>
</comment>
<sequence>MLPSLTNKKPNSIFSSHLRSWNVETLGNIRAWAAGSEQAKVEEAEAQTMTATMAVESQSFPSLKEAVNSKPKKKKRTTITLSEFNHGGFDQGHMRPEMHTLPTGPKELSTEEMQFNRLGGDFSSYD</sequence>
<gene>
    <name evidence="2" type="ORF">D0Y65_026691</name>
</gene>
<evidence type="ECO:0000313" key="2">
    <source>
        <dbReference type="EMBL" id="RZB86717.1"/>
    </source>
</evidence>
<accession>A0A445IKX3</accession>
<feature type="region of interest" description="Disordered" evidence="1">
    <location>
        <begin position="62"/>
        <end position="110"/>
    </location>
</feature>
<evidence type="ECO:0000313" key="3">
    <source>
        <dbReference type="Proteomes" id="UP000289340"/>
    </source>
</evidence>
<proteinExistence type="predicted"/>
<protein>
    <submittedName>
        <fullName evidence="2">Uncharacterized protein</fullName>
    </submittedName>
</protein>
<reference evidence="2 3" key="1">
    <citation type="submission" date="2018-09" db="EMBL/GenBank/DDBJ databases">
        <title>A high-quality reference genome of wild soybean provides a powerful tool to mine soybean genomes.</title>
        <authorList>
            <person name="Xie M."/>
            <person name="Chung C.Y.L."/>
            <person name="Li M.-W."/>
            <person name="Wong F.-L."/>
            <person name="Chan T.-F."/>
            <person name="Lam H.-M."/>
        </authorList>
    </citation>
    <scope>NUCLEOTIDE SEQUENCE [LARGE SCALE GENOMIC DNA]</scope>
    <source>
        <strain evidence="3">cv. W05</strain>
        <tissue evidence="2">Hypocotyl of etiolated seedlings</tissue>
    </source>
</reference>
<name>A0A445IKX3_GLYSO</name>
<dbReference type="InterPro" id="IPR010433">
    <property type="entry name" value="EIF-4B_pln"/>
</dbReference>
<keyword evidence="3" id="KW-1185">Reference proteome</keyword>